<dbReference type="GO" id="GO:0008914">
    <property type="term" value="F:leucyl-tRNA--protein transferase activity"/>
    <property type="evidence" value="ECO:0007669"/>
    <property type="project" value="UniProtKB-EC"/>
</dbReference>
<keyword evidence="6" id="KW-1185">Reference proteome</keyword>
<gene>
    <name evidence="4 5" type="primary">aat</name>
    <name evidence="5" type="ORF">ACFQZW_01030</name>
</gene>
<comment type="similarity">
    <text evidence="4">Belongs to the L/F-transferase family.</text>
</comment>
<evidence type="ECO:0000256" key="3">
    <source>
        <dbReference type="ARBA" id="ARBA00023315"/>
    </source>
</evidence>
<dbReference type="Proteomes" id="UP001597032">
    <property type="component" value="Unassembled WGS sequence"/>
</dbReference>
<evidence type="ECO:0000313" key="5">
    <source>
        <dbReference type="EMBL" id="MFD0760657.1"/>
    </source>
</evidence>
<dbReference type="InterPro" id="IPR042203">
    <property type="entry name" value="Leu/Phe-tRNA_Trfase_C"/>
</dbReference>
<comment type="subcellular location">
    <subcellularLocation>
        <location evidence="4">Cytoplasm</location>
    </subcellularLocation>
</comment>
<dbReference type="SUPFAM" id="SSF55729">
    <property type="entry name" value="Acyl-CoA N-acyltransferases (Nat)"/>
    <property type="match status" value="1"/>
</dbReference>
<evidence type="ECO:0000256" key="2">
    <source>
        <dbReference type="ARBA" id="ARBA00022679"/>
    </source>
</evidence>
<dbReference type="Pfam" id="PF03588">
    <property type="entry name" value="Leu_Phe_trans"/>
    <property type="match status" value="1"/>
</dbReference>
<dbReference type="InterPro" id="IPR004616">
    <property type="entry name" value="Leu/Phe-tRNA_Trfase"/>
</dbReference>
<sequence length="216" mass="24759">MFLLSKDLVFPPVHLANEDGMLAIGGDLSSERLLLAYKSGIFPWFSDGEPIVWYSPNPRMVLYPEKLKVSKSMKQLIRKNKFQITFNQNFKEVITNCKIIARKNQPGTWITNEMQEAYIKLHQKGIAKSVEVWQQNEEDVSKKELVGGLYGIDLGTIFCGESMFSKVSNTSKLAFIYLTQKLKSKNYKLIDCQVYNSHLASLGAEEIERDQFLTYL</sequence>
<keyword evidence="3 4" id="KW-0012">Acyltransferase</keyword>
<dbReference type="RefSeq" id="WP_386781315.1">
    <property type="nucleotide sequence ID" value="NZ_JBHTIC010000002.1"/>
</dbReference>
<keyword evidence="2 4" id="KW-0808">Transferase</keyword>
<dbReference type="PANTHER" id="PTHR30098:SF2">
    <property type="entry name" value="LEUCYL_PHENYLALANYL-TRNA--PROTEIN TRANSFERASE"/>
    <property type="match status" value="1"/>
</dbReference>
<dbReference type="InterPro" id="IPR016181">
    <property type="entry name" value="Acyl_CoA_acyltransferase"/>
</dbReference>
<comment type="caution">
    <text evidence="5">The sequence shown here is derived from an EMBL/GenBank/DDBJ whole genome shotgun (WGS) entry which is preliminary data.</text>
</comment>
<comment type="catalytic activity">
    <reaction evidence="4">
        <text>L-phenylalanyl-tRNA(Phe) + an N-terminal L-alpha-aminoacyl-[protein] = an N-terminal L-phenylalanyl-L-alpha-aminoacyl-[protein] + tRNA(Phe)</text>
        <dbReference type="Rhea" id="RHEA:43632"/>
        <dbReference type="Rhea" id="RHEA-COMP:9668"/>
        <dbReference type="Rhea" id="RHEA-COMP:9699"/>
        <dbReference type="Rhea" id="RHEA-COMP:10636"/>
        <dbReference type="Rhea" id="RHEA-COMP:10637"/>
        <dbReference type="ChEBI" id="CHEBI:78442"/>
        <dbReference type="ChEBI" id="CHEBI:78531"/>
        <dbReference type="ChEBI" id="CHEBI:78597"/>
        <dbReference type="ChEBI" id="CHEBI:83561"/>
        <dbReference type="EC" id="2.3.2.6"/>
    </reaction>
</comment>
<dbReference type="HAMAP" id="MF_00688">
    <property type="entry name" value="Leu_Phe_trans"/>
    <property type="match status" value="1"/>
</dbReference>
<evidence type="ECO:0000256" key="1">
    <source>
        <dbReference type="ARBA" id="ARBA00022490"/>
    </source>
</evidence>
<dbReference type="InterPro" id="IPR042221">
    <property type="entry name" value="Leu/Phe-tRNA_Trfase_N"/>
</dbReference>
<keyword evidence="1 4" id="KW-0963">Cytoplasm</keyword>
<dbReference type="PANTHER" id="PTHR30098">
    <property type="entry name" value="LEUCYL/PHENYLALANYL-TRNA--PROTEIN TRANSFERASE"/>
    <property type="match status" value="1"/>
</dbReference>
<proteinExistence type="inferred from homology"/>
<dbReference type="Gene3D" id="3.40.630.70">
    <property type="entry name" value="Leucyl/phenylalanyl-tRNA-protein transferase, C-terminal domain"/>
    <property type="match status" value="1"/>
</dbReference>
<evidence type="ECO:0000256" key="4">
    <source>
        <dbReference type="HAMAP-Rule" id="MF_00688"/>
    </source>
</evidence>
<protein>
    <recommendedName>
        <fullName evidence="4">Leucyl/phenylalanyl-tRNA--protein transferase</fullName>
        <ecNumber evidence="4">2.3.2.6</ecNumber>
    </recommendedName>
    <alternativeName>
        <fullName evidence="4">L/F-transferase</fullName>
    </alternativeName>
    <alternativeName>
        <fullName evidence="4">Leucyltransferase</fullName>
    </alternativeName>
    <alternativeName>
        <fullName evidence="4">Phenyalanyltransferase</fullName>
    </alternativeName>
</protein>
<comment type="catalytic activity">
    <reaction evidence="4">
        <text>N-terminal L-lysyl-[protein] + L-leucyl-tRNA(Leu) = N-terminal L-leucyl-L-lysyl-[protein] + tRNA(Leu) + H(+)</text>
        <dbReference type="Rhea" id="RHEA:12340"/>
        <dbReference type="Rhea" id="RHEA-COMP:9613"/>
        <dbReference type="Rhea" id="RHEA-COMP:9622"/>
        <dbReference type="Rhea" id="RHEA-COMP:12670"/>
        <dbReference type="Rhea" id="RHEA-COMP:12671"/>
        <dbReference type="ChEBI" id="CHEBI:15378"/>
        <dbReference type="ChEBI" id="CHEBI:65249"/>
        <dbReference type="ChEBI" id="CHEBI:78442"/>
        <dbReference type="ChEBI" id="CHEBI:78494"/>
        <dbReference type="ChEBI" id="CHEBI:133043"/>
        <dbReference type="EC" id="2.3.2.6"/>
    </reaction>
</comment>
<dbReference type="Gene3D" id="3.30.70.3550">
    <property type="entry name" value="Leucyl/phenylalanyl-tRNA-protein transferase, N-terminal domain"/>
    <property type="match status" value="1"/>
</dbReference>
<comment type="catalytic activity">
    <reaction evidence="4">
        <text>N-terminal L-arginyl-[protein] + L-leucyl-tRNA(Leu) = N-terminal L-leucyl-L-arginyl-[protein] + tRNA(Leu) + H(+)</text>
        <dbReference type="Rhea" id="RHEA:50416"/>
        <dbReference type="Rhea" id="RHEA-COMP:9613"/>
        <dbReference type="Rhea" id="RHEA-COMP:9622"/>
        <dbReference type="Rhea" id="RHEA-COMP:12672"/>
        <dbReference type="Rhea" id="RHEA-COMP:12673"/>
        <dbReference type="ChEBI" id="CHEBI:15378"/>
        <dbReference type="ChEBI" id="CHEBI:64719"/>
        <dbReference type="ChEBI" id="CHEBI:78442"/>
        <dbReference type="ChEBI" id="CHEBI:78494"/>
        <dbReference type="ChEBI" id="CHEBI:133044"/>
        <dbReference type="EC" id="2.3.2.6"/>
    </reaction>
</comment>
<name>A0ABW2Z361_9FLAO</name>
<dbReference type="EMBL" id="JBHTIC010000002">
    <property type="protein sequence ID" value="MFD0760657.1"/>
    <property type="molecule type" value="Genomic_DNA"/>
</dbReference>
<evidence type="ECO:0000313" key="6">
    <source>
        <dbReference type="Proteomes" id="UP001597032"/>
    </source>
</evidence>
<dbReference type="EC" id="2.3.2.6" evidence="4"/>
<organism evidence="5 6">
    <name type="scientific">Lutibacter aestuarii</name>
    <dbReference type="NCBI Taxonomy" id="861111"/>
    <lineage>
        <taxon>Bacteria</taxon>
        <taxon>Pseudomonadati</taxon>
        <taxon>Bacteroidota</taxon>
        <taxon>Flavobacteriia</taxon>
        <taxon>Flavobacteriales</taxon>
        <taxon>Flavobacteriaceae</taxon>
        <taxon>Lutibacter</taxon>
    </lineage>
</organism>
<dbReference type="NCBIfam" id="TIGR00667">
    <property type="entry name" value="aat"/>
    <property type="match status" value="1"/>
</dbReference>
<comment type="function">
    <text evidence="4">Functions in the N-end rule pathway of protein degradation where it conjugates Leu, Phe and, less efficiently, Met from aminoacyl-tRNAs to the N-termini of proteins containing an N-terminal arginine or lysine.</text>
</comment>
<accession>A0ABW2Z361</accession>
<reference evidence="6" key="1">
    <citation type="journal article" date="2019" name="Int. J. Syst. Evol. Microbiol.">
        <title>The Global Catalogue of Microorganisms (GCM) 10K type strain sequencing project: providing services to taxonomists for standard genome sequencing and annotation.</title>
        <authorList>
            <consortium name="The Broad Institute Genomics Platform"/>
            <consortium name="The Broad Institute Genome Sequencing Center for Infectious Disease"/>
            <person name="Wu L."/>
            <person name="Ma J."/>
        </authorList>
    </citation>
    <scope>NUCLEOTIDE SEQUENCE [LARGE SCALE GENOMIC DNA]</scope>
    <source>
        <strain evidence="6">CCUG 60022</strain>
    </source>
</reference>